<keyword evidence="1" id="KW-0175">Coiled coil</keyword>
<evidence type="ECO:0000313" key="2">
    <source>
        <dbReference type="EMBL" id="JAR93870.1"/>
    </source>
</evidence>
<evidence type="ECO:0000256" key="1">
    <source>
        <dbReference type="SAM" id="Coils"/>
    </source>
</evidence>
<dbReference type="AlphaFoldDB" id="A0A147BSY7"/>
<feature type="non-terminal residue" evidence="2">
    <location>
        <position position="1"/>
    </location>
</feature>
<proteinExistence type="predicted"/>
<organism evidence="2">
    <name type="scientific">Ixodes ricinus</name>
    <name type="common">Common tick</name>
    <name type="synonym">Acarus ricinus</name>
    <dbReference type="NCBI Taxonomy" id="34613"/>
    <lineage>
        <taxon>Eukaryota</taxon>
        <taxon>Metazoa</taxon>
        <taxon>Ecdysozoa</taxon>
        <taxon>Arthropoda</taxon>
        <taxon>Chelicerata</taxon>
        <taxon>Arachnida</taxon>
        <taxon>Acari</taxon>
        <taxon>Parasitiformes</taxon>
        <taxon>Ixodida</taxon>
        <taxon>Ixodoidea</taxon>
        <taxon>Ixodidae</taxon>
        <taxon>Ixodinae</taxon>
        <taxon>Ixodes</taxon>
    </lineage>
</organism>
<dbReference type="EMBL" id="GEGO01001534">
    <property type="protein sequence ID" value="JAR93870.1"/>
    <property type="molecule type" value="Transcribed_RNA"/>
</dbReference>
<protein>
    <submittedName>
        <fullName evidence="2">Uncharacterized protein</fullName>
    </submittedName>
</protein>
<reference evidence="2" key="1">
    <citation type="journal article" date="2018" name="PLoS Negl. Trop. Dis.">
        <title>Sialome diversity of ticks revealed by RNAseq of single tick salivary glands.</title>
        <authorList>
            <person name="Perner J."/>
            <person name="Kropackova S."/>
            <person name="Kopacek P."/>
            <person name="Ribeiro J.M."/>
        </authorList>
    </citation>
    <scope>NUCLEOTIDE SEQUENCE</scope>
    <source>
        <strain evidence="2">Siblings of single egg batch collected in Ceske Budejovice</strain>
        <tissue evidence="2">Salivary glands</tissue>
    </source>
</reference>
<accession>A0A147BSY7</accession>
<name>A0A147BSY7_IXORI</name>
<sequence>FFEEYSRRNCEVARALEDIREARRREEEEYAKLCQEHGDLKKQLDQLKDKSRVAAAEQDAFLTDTEGLVQKMEELKVQDRNMVERAKVLSGGFDEELARTTEKLLSRATDIKMQRCNETQCLKGVVYKGSTAGVPLLQPTTGLGPCEVADRLWNLVSTPPKAL</sequence>
<feature type="coiled-coil region" evidence="1">
    <location>
        <begin position="16"/>
        <end position="50"/>
    </location>
</feature>